<dbReference type="Pfam" id="PF19288">
    <property type="entry name" value="CofH_C"/>
    <property type="match status" value="1"/>
</dbReference>
<dbReference type="KEGG" id="mcad:Pan265_11320"/>
<keyword evidence="1 6" id="KW-0004">4Fe-4S</keyword>
<dbReference type="InterPro" id="IPR034405">
    <property type="entry name" value="F420"/>
</dbReference>
<dbReference type="GO" id="GO:0102573">
    <property type="term" value="F:aminodeoxyfutalosine synthase activity"/>
    <property type="evidence" value="ECO:0007669"/>
    <property type="project" value="UniProtKB-EC"/>
</dbReference>
<comment type="pathway">
    <text evidence="6">Quinol/quinone metabolism; menaquinone biosynthesis.</text>
</comment>
<evidence type="ECO:0000256" key="7">
    <source>
        <dbReference type="PIRSR" id="PIRSR004762-1"/>
    </source>
</evidence>
<dbReference type="SUPFAM" id="SSF102114">
    <property type="entry name" value="Radical SAM enzymes"/>
    <property type="match status" value="1"/>
</dbReference>
<protein>
    <recommendedName>
        <fullName evidence="6">Aminodeoxyfutalosine synthase</fullName>
        <shortName evidence="6">AFL synthase</shortName>
        <shortName evidence="6">Aminofutalosine synthase</shortName>
        <ecNumber evidence="6">2.5.1.120</ecNumber>
    </recommendedName>
    <alternativeName>
        <fullName evidence="6">Menaquinone biosynthetic enzyme MqnE</fullName>
    </alternativeName>
</protein>
<feature type="binding site" evidence="8">
    <location>
        <position position="250"/>
    </location>
    <ligand>
        <name>(3R)-3-methyl-D-ornithine</name>
        <dbReference type="ChEBI" id="CHEBI:64642"/>
    </ligand>
</feature>
<evidence type="ECO:0000313" key="11">
    <source>
        <dbReference type="Proteomes" id="UP000320386"/>
    </source>
</evidence>
<dbReference type="SMART" id="SM00729">
    <property type="entry name" value="Elp3"/>
    <property type="match status" value="1"/>
</dbReference>
<keyword evidence="6" id="KW-0474">Menaquinone biosynthesis</keyword>
<dbReference type="HAMAP" id="MF_00993">
    <property type="entry name" value="MqnE"/>
    <property type="match status" value="1"/>
</dbReference>
<dbReference type="Pfam" id="PF04055">
    <property type="entry name" value="Radical_SAM"/>
    <property type="match status" value="1"/>
</dbReference>
<comment type="similarity">
    <text evidence="6">Belongs to the radical SAM superfamily. MqnE family.</text>
</comment>
<gene>
    <name evidence="10" type="primary">mqnE_1</name>
    <name evidence="6" type="synonym">mqnE</name>
    <name evidence="10" type="ORF">Pan265_11320</name>
</gene>
<keyword evidence="3 6" id="KW-0479">Metal-binding</keyword>
<keyword evidence="11" id="KW-1185">Reference proteome</keyword>
<dbReference type="UniPathway" id="UPA00079"/>
<evidence type="ECO:0000256" key="1">
    <source>
        <dbReference type="ARBA" id="ARBA00022485"/>
    </source>
</evidence>
<dbReference type="InterPro" id="IPR020050">
    <property type="entry name" value="FO_synthase_su2"/>
</dbReference>
<name>A0A518BWC2_9BACT</name>
<feature type="binding site" evidence="6 7">
    <location>
        <position position="65"/>
    </location>
    <ligand>
        <name>[4Fe-4S] cluster</name>
        <dbReference type="ChEBI" id="CHEBI:49883"/>
        <note>4Fe-4S-S-AdoMet</note>
    </ligand>
</feature>
<accession>A0A518BWC2</accession>
<keyword evidence="5 6" id="KW-0411">Iron-sulfur</keyword>
<dbReference type="AlphaFoldDB" id="A0A518BWC2"/>
<dbReference type="GO" id="GO:0005506">
    <property type="term" value="F:iron ion binding"/>
    <property type="evidence" value="ECO:0007669"/>
    <property type="project" value="UniProtKB-UniRule"/>
</dbReference>
<feature type="domain" description="Radical SAM core" evidence="9">
    <location>
        <begin position="51"/>
        <end position="292"/>
    </location>
</feature>
<dbReference type="GO" id="GO:0051539">
    <property type="term" value="F:4 iron, 4 sulfur cluster binding"/>
    <property type="evidence" value="ECO:0007669"/>
    <property type="project" value="UniProtKB-KW"/>
</dbReference>
<dbReference type="NCBIfam" id="TIGR03700">
    <property type="entry name" value="mena_SCO4494"/>
    <property type="match status" value="1"/>
</dbReference>
<dbReference type="OrthoDB" id="9802027at2"/>
<dbReference type="SFLD" id="SFLDS00029">
    <property type="entry name" value="Radical_SAM"/>
    <property type="match status" value="1"/>
</dbReference>
<dbReference type="Gene3D" id="3.20.20.70">
    <property type="entry name" value="Aldolase class I"/>
    <property type="match status" value="1"/>
</dbReference>
<dbReference type="PANTHER" id="PTHR43076:SF7">
    <property type="entry name" value="AMINODEOXYFUTALOSINE SYNTHASE"/>
    <property type="match status" value="1"/>
</dbReference>
<evidence type="ECO:0000313" key="10">
    <source>
        <dbReference type="EMBL" id="QDU71283.1"/>
    </source>
</evidence>
<comment type="cofactor">
    <cofactor evidence="6 7">
        <name>[4Fe-4S] cluster</name>
        <dbReference type="ChEBI" id="CHEBI:49883"/>
    </cofactor>
    <text evidence="6 7">Binds 1 [4Fe-4S] cluster. The cluster is coordinated with 3 cysteines and an exchangeable S-adenosyl-L-methionine.</text>
</comment>
<dbReference type="InterPro" id="IPR013785">
    <property type="entry name" value="Aldolase_TIM"/>
</dbReference>
<dbReference type="InterPro" id="IPR058240">
    <property type="entry name" value="rSAM_sf"/>
</dbReference>
<keyword evidence="6 10" id="KW-0808">Transferase</keyword>
<dbReference type="PANTHER" id="PTHR43076">
    <property type="entry name" value="FO SYNTHASE (COFH)"/>
    <property type="match status" value="1"/>
</dbReference>
<evidence type="ECO:0000259" key="9">
    <source>
        <dbReference type="PROSITE" id="PS51918"/>
    </source>
</evidence>
<dbReference type="RefSeq" id="WP_145445437.1">
    <property type="nucleotide sequence ID" value="NZ_CP036280.1"/>
</dbReference>
<dbReference type="PROSITE" id="PS51918">
    <property type="entry name" value="RADICAL_SAM"/>
    <property type="match status" value="1"/>
</dbReference>
<dbReference type="SFLD" id="SFLDF00343">
    <property type="entry name" value="aminofutalosine_synthase_(mqnE"/>
    <property type="match status" value="1"/>
</dbReference>
<dbReference type="InterPro" id="IPR007197">
    <property type="entry name" value="rSAM"/>
</dbReference>
<evidence type="ECO:0000256" key="8">
    <source>
        <dbReference type="PIRSR" id="PIRSR004762-2"/>
    </source>
</evidence>
<feature type="binding site" evidence="8">
    <location>
        <position position="71"/>
    </location>
    <ligand>
        <name>S-adenosyl-L-methionine</name>
        <dbReference type="ChEBI" id="CHEBI:59789"/>
    </ligand>
</feature>
<dbReference type="InterPro" id="IPR006638">
    <property type="entry name" value="Elp3/MiaA/NifB-like_rSAM"/>
</dbReference>
<dbReference type="EMBL" id="CP036280">
    <property type="protein sequence ID" value="QDU71283.1"/>
    <property type="molecule type" value="Genomic_DNA"/>
</dbReference>
<keyword evidence="4 6" id="KW-0408">Iron</keyword>
<dbReference type="InterPro" id="IPR045567">
    <property type="entry name" value="CofH/MnqC-like_C"/>
</dbReference>
<proteinExistence type="inferred from homology"/>
<evidence type="ECO:0000256" key="4">
    <source>
        <dbReference type="ARBA" id="ARBA00023004"/>
    </source>
</evidence>
<dbReference type="SFLD" id="SFLDG01064">
    <property type="entry name" value="F420__menaquinone_cofactor_bio"/>
    <property type="match status" value="1"/>
</dbReference>
<sequence>MDTILQPIAEKVRASERLSREDGLSLLEHLDVWTVCQLANEVRHRLHGRVTYYNINRHINYSNICALSCKFCAFHRKQGDEGAYAFSVEEIAAEARKAAEAGATEIHMVGGLHPYLPFSYYTDVLRAIKQAAPQIHVKAFTAVEIVHLSRIAKRPKDLVGVLNDLREAGLGSLPGGGAEVFDDRVHDEAFKGKIRSDQWLEVHRAAHEVGLMSNATILYGHVETLADRVHHLCLLREAQDEAIERGYAGRFQTVIPLPFIPDDSELEHLAGPTGLEDLRMLAVARLMLDNIEHIKCFWIMQTLELAQVTLDSGVNDVDGTVVWYDITRVGGSGLHQERSVRDLRDAIIEAGYEPVERDTVYRPVQRDGASWSVALETAV</sequence>
<dbReference type="EC" id="2.5.1.120" evidence="6"/>
<dbReference type="PIRSF" id="PIRSF004762">
    <property type="entry name" value="CHP00423"/>
    <property type="match status" value="1"/>
</dbReference>
<dbReference type="SFLD" id="SFLDG01389">
    <property type="entry name" value="menaquinone_synthsis_involved"/>
    <property type="match status" value="1"/>
</dbReference>
<dbReference type="InterPro" id="IPR022432">
    <property type="entry name" value="MqnE"/>
</dbReference>
<dbReference type="GO" id="GO:0044689">
    <property type="term" value="F:7,8-didemethyl-8-hydroxy-5-deazariboflavin synthase activity"/>
    <property type="evidence" value="ECO:0007669"/>
    <property type="project" value="TreeGrafter"/>
</dbReference>
<dbReference type="GO" id="GO:0009234">
    <property type="term" value="P:menaquinone biosynthetic process"/>
    <property type="evidence" value="ECO:0007669"/>
    <property type="project" value="UniProtKB-UniRule"/>
</dbReference>
<dbReference type="NCBIfam" id="TIGR00423">
    <property type="entry name" value="CofH family radical SAM protein"/>
    <property type="match status" value="1"/>
</dbReference>
<dbReference type="CDD" id="cd01335">
    <property type="entry name" value="Radical_SAM"/>
    <property type="match status" value="1"/>
</dbReference>
<reference evidence="10 11" key="1">
    <citation type="submission" date="2019-02" db="EMBL/GenBank/DDBJ databases">
        <title>Deep-cultivation of Planctomycetes and their phenomic and genomic characterization uncovers novel biology.</title>
        <authorList>
            <person name="Wiegand S."/>
            <person name="Jogler M."/>
            <person name="Boedeker C."/>
            <person name="Pinto D."/>
            <person name="Vollmers J."/>
            <person name="Rivas-Marin E."/>
            <person name="Kohn T."/>
            <person name="Peeters S.H."/>
            <person name="Heuer A."/>
            <person name="Rast P."/>
            <person name="Oberbeckmann S."/>
            <person name="Bunk B."/>
            <person name="Jeske O."/>
            <person name="Meyerdierks A."/>
            <person name="Storesund J.E."/>
            <person name="Kallscheuer N."/>
            <person name="Luecker S."/>
            <person name="Lage O.M."/>
            <person name="Pohl T."/>
            <person name="Merkel B.J."/>
            <person name="Hornburger P."/>
            <person name="Mueller R.-W."/>
            <person name="Bruemmer F."/>
            <person name="Labrenz M."/>
            <person name="Spormann A.M."/>
            <person name="Op den Camp H."/>
            <person name="Overmann J."/>
            <person name="Amann R."/>
            <person name="Jetten M.S.M."/>
            <person name="Mascher T."/>
            <person name="Medema M.H."/>
            <person name="Devos D.P."/>
            <person name="Kaster A.-K."/>
            <person name="Ovreas L."/>
            <person name="Rohde M."/>
            <person name="Galperin M.Y."/>
            <person name="Jogler C."/>
        </authorList>
    </citation>
    <scope>NUCLEOTIDE SEQUENCE [LARGE SCALE GENOMIC DNA]</scope>
    <source>
        <strain evidence="10 11">Pan265</strain>
    </source>
</reference>
<evidence type="ECO:0000256" key="2">
    <source>
        <dbReference type="ARBA" id="ARBA00022691"/>
    </source>
</evidence>
<evidence type="ECO:0000256" key="6">
    <source>
        <dbReference type="HAMAP-Rule" id="MF_00993"/>
    </source>
</evidence>
<feature type="binding site" evidence="8">
    <location>
        <position position="179"/>
    </location>
    <ligand>
        <name>S-adenosyl-L-methionine</name>
        <dbReference type="ChEBI" id="CHEBI:59789"/>
    </ligand>
</feature>
<keyword evidence="2 6" id="KW-0949">S-adenosyl-L-methionine</keyword>
<comment type="function">
    <text evidence="6">Radical SAM enzyme that catalyzes the addition of the adenosyl radical to the double bond of 3-[(1-carboxyvinyl)oxy]benzoate, leading to aminodeoxyfutalosine (AFL), a key intermediate in the formation of menaquinone (MK, vitamin K2) from chorismate.</text>
</comment>
<evidence type="ECO:0000256" key="5">
    <source>
        <dbReference type="ARBA" id="ARBA00023014"/>
    </source>
</evidence>
<feature type="binding site" evidence="6 7">
    <location>
        <position position="69"/>
    </location>
    <ligand>
        <name>[4Fe-4S] cluster</name>
        <dbReference type="ChEBI" id="CHEBI:49883"/>
        <note>4Fe-4S-S-AdoMet</note>
    </ligand>
</feature>
<dbReference type="Proteomes" id="UP000320386">
    <property type="component" value="Chromosome"/>
</dbReference>
<organism evidence="10 11">
    <name type="scientific">Mucisphaera calidilacus</name>
    <dbReference type="NCBI Taxonomy" id="2527982"/>
    <lineage>
        <taxon>Bacteria</taxon>
        <taxon>Pseudomonadati</taxon>
        <taxon>Planctomycetota</taxon>
        <taxon>Phycisphaerae</taxon>
        <taxon>Phycisphaerales</taxon>
        <taxon>Phycisphaeraceae</taxon>
        <taxon>Mucisphaera</taxon>
    </lineage>
</organism>
<comment type="catalytic activity">
    <reaction evidence="6">
        <text>3-[(1-carboxyvinyl)-oxy]benzoate + S-adenosyl-L-methionine + H2O = 6-amino-6-deoxyfutalosine + hydrogencarbonate + L-methionine + H(+)</text>
        <dbReference type="Rhea" id="RHEA:33075"/>
        <dbReference type="ChEBI" id="CHEBI:15377"/>
        <dbReference type="ChEBI" id="CHEBI:15378"/>
        <dbReference type="ChEBI" id="CHEBI:17544"/>
        <dbReference type="ChEBI" id="CHEBI:57844"/>
        <dbReference type="ChEBI" id="CHEBI:59789"/>
        <dbReference type="ChEBI" id="CHEBI:64286"/>
        <dbReference type="ChEBI" id="CHEBI:76981"/>
        <dbReference type="EC" id="2.5.1.120"/>
    </reaction>
</comment>
<evidence type="ECO:0000256" key="3">
    <source>
        <dbReference type="ARBA" id="ARBA00022723"/>
    </source>
</evidence>
<feature type="binding site" evidence="6 7">
    <location>
        <position position="72"/>
    </location>
    <ligand>
        <name>[4Fe-4S] cluster</name>
        <dbReference type="ChEBI" id="CHEBI:49883"/>
        <note>4Fe-4S-S-AdoMet</note>
    </ligand>
</feature>